<evidence type="ECO:0000256" key="4">
    <source>
        <dbReference type="ARBA" id="ARBA00016218"/>
    </source>
</evidence>
<name>A0A0A2G6J2_9PORP</name>
<evidence type="ECO:0000256" key="11">
    <source>
        <dbReference type="ARBA" id="ARBA00029766"/>
    </source>
</evidence>
<comment type="function">
    <text evidence="10">Catalyzes the transfer of pyrophosphate from adenosine triphosphate (ATP) to 6-hydroxymethyl-7,8-dihydropterin, an enzymatic step in folate biosynthesis pathway.</text>
</comment>
<evidence type="ECO:0000259" key="13">
    <source>
        <dbReference type="Pfam" id="PF01288"/>
    </source>
</evidence>
<keyword evidence="7 14" id="KW-0418">Kinase</keyword>
<dbReference type="Pfam" id="PF01288">
    <property type="entry name" value="HPPK"/>
    <property type="match status" value="1"/>
</dbReference>
<evidence type="ECO:0000256" key="1">
    <source>
        <dbReference type="ARBA" id="ARBA00005051"/>
    </source>
</evidence>
<dbReference type="GO" id="GO:0046654">
    <property type="term" value="P:tetrahydrofolate biosynthetic process"/>
    <property type="evidence" value="ECO:0007669"/>
    <property type="project" value="UniProtKB-UniPathway"/>
</dbReference>
<dbReference type="InterPro" id="IPR035907">
    <property type="entry name" value="Hppk_sf"/>
</dbReference>
<dbReference type="GO" id="GO:0005524">
    <property type="term" value="F:ATP binding"/>
    <property type="evidence" value="ECO:0007669"/>
    <property type="project" value="UniProtKB-KW"/>
</dbReference>
<evidence type="ECO:0000313" key="15">
    <source>
        <dbReference type="Proteomes" id="UP000030134"/>
    </source>
</evidence>
<evidence type="ECO:0000256" key="6">
    <source>
        <dbReference type="ARBA" id="ARBA00022741"/>
    </source>
</evidence>
<comment type="pathway">
    <text evidence="1">Cofactor biosynthesis; tetrahydrofolate biosynthesis; 2-amino-4-hydroxy-6-hydroxymethyl-7,8-dihydropteridine diphosphate from 7,8-dihydroneopterin triphosphate: step 4/4.</text>
</comment>
<feature type="domain" description="7,8-dihydro-6-hydroxymethylpterin-pyrophosphokinase" evidence="13">
    <location>
        <begin position="6"/>
        <end position="124"/>
    </location>
</feature>
<evidence type="ECO:0000313" key="14">
    <source>
        <dbReference type="EMBL" id="KGN98072.1"/>
    </source>
</evidence>
<dbReference type="PANTHER" id="PTHR43071">
    <property type="entry name" value="2-AMINO-4-HYDROXY-6-HYDROXYMETHYLDIHYDROPTERIDINE PYROPHOSPHOKINASE"/>
    <property type="match status" value="1"/>
</dbReference>
<dbReference type="PANTHER" id="PTHR43071:SF1">
    <property type="entry name" value="2-AMINO-4-HYDROXY-6-HYDROXYMETHYLDIHYDROPTERIDINE PYROPHOSPHOKINASE"/>
    <property type="match status" value="1"/>
</dbReference>
<dbReference type="STRING" id="266762.HQ36_03925"/>
<accession>A0A0A2G6J2</accession>
<dbReference type="GO" id="GO:0016301">
    <property type="term" value="F:kinase activity"/>
    <property type="evidence" value="ECO:0007669"/>
    <property type="project" value="UniProtKB-KW"/>
</dbReference>
<dbReference type="Gene3D" id="3.30.70.560">
    <property type="entry name" value="7,8-Dihydro-6-hydroxymethylpterin-pyrophosphokinase HPPK"/>
    <property type="match status" value="1"/>
</dbReference>
<keyword evidence="5" id="KW-0808">Transferase</keyword>
<evidence type="ECO:0000256" key="9">
    <source>
        <dbReference type="ARBA" id="ARBA00022909"/>
    </source>
</evidence>
<dbReference type="Proteomes" id="UP000030134">
    <property type="component" value="Unassembled WGS sequence"/>
</dbReference>
<evidence type="ECO:0000256" key="8">
    <source>
        <dbReference type="ARBA" id="ARBA00022840"/>
    </source>
</evidence>
<comment type="caution">
    <text evidence="14">The sequence shown here is derived from an EMBL/GenBank/DDBJ whole genome shotgun (WGS) entry which is preliminary data.</text>
</comment>
<evidence type="ECO:0000256" key="3">
    <source>
        <dbReference type="ARBA" id="ARBA00013253"/>
    </source>
</evidence>
<evidence type="ECO:0000256" key="12">
    <source>
        <dbReference type="ARBA" id="ARBA00033413"/>
    </source>
</evidence>
<dbReference type="EC" id="2.7.6.3" evidence="3"/>
<proteinExistence type="inferred from homology"/>
<sequence>MTNKAIISIGSNYERTQNIQAAIQRLQADYPDTRFSTPEITDPIDLPEGAKPFLNLVAVIKTEYSQEMFIQYLKMVEEEMGREEQDEEEGIVVIDIDLIEWNDEVIKPHDLVRPYVVAGLEELDEF</sequence>
<keyword evidence="6" id="KW-0547">Nucleotide-binding</keyword>
<dbReference type="GO" id="GO:0003848">
    <property type="term" value="F:2-amino-4-hydroxy-6-hydroxymethyldihydropteridine diphosphokinase activity"/>
    <property type="evidence" value="ECO:0007669"/>
    <property type="project" value="UniProtKB-EC"/>
</dbReference>
<evidence type="ECO:0000256" key="7">
    <source>
        <dbReference type="ARBA" id="ARBA00022777"/>
    </source>
</evidence>
<keyword evidence="8" id="KW-0067">ATP-binding</keyword>
<evidence type="ECO:0000256" key="10">
    <source>
        <dbReference type="ARBA" id="ARBA00029409"/>
    </source>
</evidence>
<dbReference type="OrthoDB" id="1122272at2"/>
<evidence type="ECO:0000256" key="2">
    <source>
        <dbReference type="ARBA" id="ARBA00005810"/>
    </source>
</evidence>
<keyword evidence="9" id="KW-0289">Folate biosynthesis</keyword>
<dbReference type="RefSeq" id="WP_025842444.1">
    <property type="nucleotide sequence ID" value="NZ_JQZW01000008.1"/>
</dbReference>
<dbReference type="GO" id="GO:0046656">
    <property type="term" value="P:folic acid biosynthetic process"/>
    <property type="evidence" value="ECO:0007669"/>
    <property type="project" value="UniProtKB-KW"/>
</dbReference>
<keyword evidence="15" id="KW-1185">Reference proteome</keyword>
<dbReference type="UniPathway" id="UPA00077">
    <property type="reaction ID" value="UER00155"/>
</dbReference>
<dbReference type="InterPro" id="IPR000550">
    <property type="entry name" value="Hppk"/>
</dbReference>
<dbReference type="SUPFAM" id="SSF55083">
    <property type="entry name" value="6-hydroxymethyl-7,8-dihydropterin pyrophosphokinase, HPPK"/>
    <property type="match status" value="1"/>
</dbReference>
<comment type="similarity">
    <text evidence="2">Belongs to the HPPK family.</text>
</comment>
<dbReference type="eggNOG" id="COG0801">
    <property type="taxonomic scope" value="Bacteria"/>
</dbReference>
<evidence type="ECO:0000256" key="5">
    <source>
        <dbReference type="ARBA" id="ARBA00022679"/>
    </source>
</evidence>
<gene>
    <name evidence="14" type="ORF">HQ36_03925</name>
</gene>
<protein>
    <recommendedName>
        <fullName evidence="4">2-amino-4-hydroxy-6-hydroxymethyldihydropteridine pyrophosphokinase</fullName>
        <ecNumber evidence="3">2.7.6.3</ecNumber>
    </recommendedName>
    <alternativeName>
        <fullName evidence="11">6-hydroxymethyl-7,8-dihydropterin pyrophosphokinase</fullName>
    </alternativeName>
    <alternativeName>
        <fullName evidence="12">7,8-dihydro-6-hydroxymethylpterin-pyrophosphokinase</fullName>
    </alternativeName>
</protein>
<reference evidence="14 15" key="1">
    <citation type="submission" date="2014-08" db="EMBL/GenBank/DDBJ databases">
        <title>Porphyromonas gingivicanis strain:COT-022_OH1391 Genome sequencing.</title>
        <authorList>
            <person name="Wallis C."/>
            <person name="Deusch O."/>
            <person name="O'Flynn C."/>
            <person name="Davis I."/>
            <person name="Jospin G."/>
            <person name="Darling A.E."/>
            <person name="Coil D.A."/>
            <person name="Alexiev A."/>
            <person name="Horsfall A."/>
            <person name="Kirkwood N."/>
            <person name="Harris S."/>
            <person name="Eisen J.A."/>
        </authorList>
    </citation>
    <scope>NUCLEOTIDE SEQUENCE [LARGE SCALE GENOMIC DNA]</scope>
    <source>
        <strain evidence="15">COT-022 OH1391</strain>
    </source>
</reference>
<organism evidence="14 15">
    <name type="scientific">Porphyromonas gingivicanis</name>
    <dbReference type="NCBI Taxonomy" id="266762"/>
    <lineage>
        <taxon>Bacteria</taxon>
        <taxon>Pseudomonadati</taxon>
        <taxon>Bacteroidota</taxon>
        <taxon>Bacteroidia</taxon>
        <taxon>Bacteroidales</taxon>
        <taxon>Porphyromonadaceae</taxon>
        <taxon>Porphyromonas</taxon>
    </lineage>
</organism>
<dbReference type="AlphaFoldDB" id="A0A0A2G6J2"/>
<dbReference type="EMBL" id="JQZW01000008">
    <property type="protein sequence ID" value="KGN98072.1"/>
    <property type="molecule type" value="Genomic_DNA"/>
</dbReference>